<dbReference type="InterPro" id="IPR002912">
    <property type="entry name" value="ACT_dom"/>
</dbReference>
<accession>A0A2L1GMN1</accession>
<keyword evidence="11" id="KW-0057">Aromatic amino acid biosynthesis</keyword>
<dbReference type="SMART" id="SM00830">
    <property type="entry name" value="CM_2"/>
    <property type="match status" value="1"/>
</dbReference>
<dbReference type="UniPathway" id="UPA00120">
    <property type="reaction ID" value="UER00203"/>
</dbReference>
<dbReference type="CDD" id="cd04905">
    <property type="entry name" value="ACT_CM-PDT"/>
    <property type="match status" value="1"/>
</dbReference>
<comment type="catalytic activity">
    <reaction evidence="18">
        <text>prephenate + H(+) = 3-phenylpyruvate + CO2 + H2O</text>
        <dbReference type="Rhea" id="RHEA:21648"/>
        <dbReference type="ChEBI" id="CHEBI:15377"/>
        <dbReference type="ChEBI" id="CHEBI:15378"/>
        <dbReference type="ChEBI" id="CHEBI:16526"/>
        <dbReference type="ChEBI" id="CHEBI:18005"/>
        <dbReference type="ChEBI" id="CHEBI:29934"/>
        <dbReference type="EC" id="4.2.1.51"/>
    </reaction>
</comment>
<dbReference type="Gene3D" id="3.30.70.260">
    <property type="match status" value="1"/>
</dbReference>
<dbReference type="FunFam" id="3.40.190.10:FF:000034">
    <property type="entry name" value="Chorismate mutase/prephenate dehydratase"/>
    <property type="match status" value="1"/>
</dbReference>
<evidence type="ECO:0000256" key="7">
    <source>
        <dbReference type="ARBA" id="ARBA00013147"/>
    </source>
</evidence>
<dbReference type="PROSITE" id="PS00857">
    <property type="entry name" value="PREPHENATE_DEHYDR_1"/>
    <property type="match status" value="1"/>
</dbReference>
<dbReference type="EC" id="4.2.1.51" evidence="7"/>
<dbReference type="PROSITE" id="PS51171">
    <property type="entry name" value="PREPHENATE_DEHYDR_3"/>
    <property type="match status" value="1"/>
</dbReference>
<dbReference type="PROSITE" id="PS00858">
    <property type="entry name" value="PREPHENATE_DEHYDR_2"/>
    <property type="match status" value="1"/>
</dbReference>
<keyword evidence="12" id="KW-0584">Phenylalanine biosynthesis</keyword>
<dbReference type="Pfam" id="PF01842">
    <property type="entry name" value="ACT"/>
    <property type="match status" value="1"/>
</dbReference>
<dbReference type="Pfam" id="PF00800">
    <property type="entry name" value="PDT"/>
    <property type="match status" value="1"/>
</dbReference>
<keyword evidence="25" id="KW-1185">Reference proteome</keyword>
<evidence type="ECO:0000256" key="4">
    <source>
        <dbReference type="ARBA" id="ARBA00004741"/>
    </source>
</evidence>
<comment type="catalytic activity">
    <reaction evidence="1">
        <text>chorismate = prephenate</text>
        <dbReference type="Rhea" id="RHEA:13897"/>
        <dbReference type="ChEBI" id="CHEBI:29748"/>
        <dbReference type="ChEBI" id="CHEBI:29934"/>
        <dbReference type="EC" id="5.4.99.5"/>
    </reaction>
</comment>
<reference evidence="24 25" key="1">
    <citation type="journal article" date="2018" name="MBio">
        <title>Insights into the evolution of host association through the isolation and characterization of a novel human periodontal pathobiont, Desulfobulbus oralis.</title>
        <authorList>
            <person name="Cross K.L."/>
            <person name="Chirania P."/>
            <person name="Xiong W."/>
            <person name="Beall C.J."/>
            <person name="Elkins J.G."/>
            <person name="Giannone R.J."/>
            <person name="Griffen A.L."/>
            <person name="Guss A.M."/>
            <person name="Hettich R.L."/>
            <person name="Joshi S.S."/>
            <person name="Mokrzan E.M."/>
            <person name="Martin R.K."/>
            <person name="Zhulin I.B."/>
            <person name="Leys E.J."/>
            <person name="Podar M."/>
        </authorList>
    </citation>
    <scope>NUCLEOTIDE SEQUENCE [LARGE SCALE GENOMIC DNA]</scope>
    <source>
        <strain evidence="24 25">ORNL</strain>
    </source>
</reference>
<evidence type="ECO:0000256" key="11">
    <source>
        <dbReference type="ARBA" id="ARBA00023141"/>
    </source>
</evidence>
<evidence type="ECO:0000256" key="16">
    <source>
        <dbReference type="ARBA" id="ARBA00031175"/>
    </source>
</evidence>
<feature type="domain" description="Prephenate dehydratase" evidence="22">
    <location>
        <begin position="93"/>
        <end position="268"/>
    </location>
</feature>
<evidence type="ECO:0000256" key="12">
    <source>
        <dbReference type="ARBA" id="ARBA00023222"/>
    </source>
</evidence>
<evidence type="ECO:0000256" key="9">
    <source>
        <dbReference type="ARBA" id="ARBA00022490"/>
    </source>
</evidence>
<feature type="binding site" evidence="19">
    <location>
        <position position="54"/>
    </location>
    <ligand>
        <name>substrate</name>
    </ligand>
</feature>
<dbReference type="InterPro" id="IPR045865">
    <property type="entry name" value="ACT-like_dom_sf"/>
</dbReference>
<dbReference type="UniPathway" id="UPA00121">
    <property type="reaction ID" value="UER00345"/>
</dbReference>
<evidence type="ECO:0000256" key="18">
    <source>
        <dbReference type="ARBA" id="ARBA00047848"/>
    </source>
</evidence>
<feature type="binding site" evidence="19">
    <location>
        <position position="85"/>
    </location>
    <ligand>
        <name>substrate</name>
    </ligand>
</feature>
<dbReference type="EC" id="5.4.99.5" evidence="6"/>
<evidence type="ECO:0000256" key="2">
    <source>
        <dbReference type="ARBA" id="ARBA00002364"/>
    </source>
</evidence>
<evidence type="ECO:0000259" key="22">
    <source>
        <dbReference type="PROSITE" id="PS51171"/>
    </source>
</evidence>
<gene>
    <name evidence="24" type="ORF">CAY53_05130</name>
</gene>
<dbReference type="KEGG" id="deo:CAY53_05130"/>
<dbReference type="InterPro" id="IPR018528">
    <property type="entry name" value="Preph_deHydtase_CS"/>
</dbReference>
<dbReference type="Gene3D" id="3.40.190.10">
    <property type="entry name" value="Periplasmic binding protein-like II"/>
    <property type="match status" value="2"/>
</dbReference>
<proteinExistence type="predicted"/>
<keyword evidence="9" id="KW-0963">Cytoplasm</keyword>
<name>A0A2L1GMN1_9BACT</name>
<dbReference type="InterPro" id="IPR001086">
    <property type="entry name" value="Preph_deHydtase"/>
</dbReference>
<evidence type="ECO:0000256" key="6">
    <source>
        <dbReference type="ARBA" id="ARBA00012404"/>
    </source>
</evidence>
<dbReference type="InterPro" id="IPR008242">
    <property type="entry name" value="Chor_mutase/pphenate_deHydtase"/>
</dbReference>
<dbReference type="Proteomes" id="UP000239867">
    <property type="component" value="Chromosome"/>
</dbReference>
<dbReference type="FunFam" id="3.30.70.260:FF:000012">
    <property type="entry name" value="Prephenate dehydratase"/>
    <property type="match status" value="1"/>
</dbReference>
<comment type="pathway">
    <text evidence="5">Metabolic intermediate biosynthesis; prephenate biosynthesis; prephenate from chorismate: step 1/1.</text>
</comment>
<dbReference type="SUPFAM" id="SSF55021">
    <property type="entry name" value="ACT-like"/>
    <property type="match status" value="1"/>
</dbReference>
<keyword evidence="10" id="KW-0028">Amino-acid biosynthesis</keyword>
<feature type="domain" description="ACT" evidence="23">
    <location>
        <begin position="280"/>
        <end position="357"/>
    </location>
</feature>
<evidence type="ECO:0000256" key="15">
    <source>
        <dbReference type="ARBA" id="ARBA00023268"/>
    </source>
</evidence>
<keyword evidence="14" id="KW-0456">Lyase</keyword>
<evidence type="ECO:0000256" key="14">
    <source>
        <dbReference type="ARBA" id="ARBA00023239"/>
    </source>
</evidence>
<dbReference type="GO" id="GO:0005737">
    <property type="term" value="C:cytoplasm"/>
    <property type="evidence" value="ECO:0007669"/>
    <property type="project" value="UniProtKB-SubCell"/>
</dbReference>
<evidence type="ECO:0000256" key="8">
    <source>
        <dbReference type="ARBA" id="ARBA00014401"/>
    </source>
</evidence>
<sequence>MTPQQLHGIALVRKRIDEIDNTVLDLLKERLDCARTIGKLKDESKRAKWDPQRELEIYERLRKNNADVFPPAALYSIFHEIITTCRLSQRKATVAYLGPEATFTHQAGVRYFGQTASYQPMESIPEVFQEVERERVQYGIIPVENSIEGAVTYSLDSFLLYKVQICGEIKLPINHNLVNRSGNMEDIKTVVSHSQALAQCRQWLRKHLPGVPAMPVFSTATAAKMAAEDPSLAAIASSLAITTYQLQVVVRGIEDFQGNKTRFLVLGDKSPSRCGNDRTSVVFGLINRPGALNEVLTILSAKGIDMTKLESRPAKNQLWQYVFFVDMVGHIEDPPVHEACNILKQICAYFEILGSYPAAEAAMPAD</sequence>
<dbReference type="GO" id="GO:0046417">
    <property type="term" value="P:chorismate metabolic process"/>
    <property type="evidence" value="ECO:0007669"/>
    <property type="project" value="InterPro"/>
</dbReference>
<evidence type="ECO:0000256" key="13">
    <source>
        <dbReference type="ARBA" id="ARBA00023235"/>
    </source>
</evidence>
<feature type="binding site" evidence="19">
    <location>
        <position position="41"/>
    </location>
    <ligand>
        <name>substrate</name>
    </ligand>
</feature>
<dbReference type="GO" id="GO:0009094">
    <property type="term" value="P:L-phenylalanine biosynthetic process"/>
    <property type="evidence" value="ECO:0007669"/>
    <property type="project" value="UniProtKB-UniPathway"/>
</dbReference>
<dbReference type="AlphaFoldDB" id="A0A2L1GMN1"/>
<dbReference type="Gene3D" id="1.20.59.10">
    <property type="entry name" value="Chorismate mutase"/>
    <property type="match status" value="1"/>
</dbReference>
<evidence type="ECO:0000313" key="24">
    <source>
        <dbReference type="EMBL" id="AVD70939.1"/>
    </source>
</evidence>
<dbReference type="GO" id="GO:0004664">
    <property type="term" value="F:prephenate dehydratase activity"/>
    <property type="evidence" value="ECO:0007669"/>
    <property type="project" value="UniProtKB-EC"/>
</dbReference>
<dbReference type="FunFam" id="3.40.190.10:FF:000029">
    <property type="entry name" value="Chorismate mutase/Prephenate dehydratase"/>
    <property type="match status" value="1"/>
</dbReference>
<organism evidence="24 25">
    <name type="scientific">Desulfobulbus oralis</name>
    <dbReference type="NCBI Taxonomy" id="1986146"/>
    <lineage>
        <taxon>Bacteria</taxon>
        <taxon>Pseudomonadati</taxon>
        <taxon>Thermodesulfobacteriota</taxon>
        <taxon>Desulfobulbia</taxon>
        <taxon>Desulfobulbales</taxon>
        <taxon>Desulfobulbaceae</taxon>
        <taxon>Desulfobulbus</taxon>
    </lineage>
</organism>
<comment type="subcellular location">
    <subcellularLocation>
        <location evidence="3">Cytoplasm</location>
    </subcellularLocation>
</comment>
<dbReference type="GO" id="GO:0004106">
    <property type="term" value="F:chorismate mutase activity"/>
    <property type="evidence" value="ECO:0007669"/>
    <property type="project" value="UniProtKB-EC"/>
</dbReference>
<dbReference type="InterPro" id="IPR036979">
    <property type="entry name" value="CM_dom_sf"/>
</dbReference>
<evidence type="ECO:0000259" key="23">
    <source>
        <dbReference type="PROSITE" id="PS51671"/>
    </source>
</evidence>
<dbReference type="PANTHER" id="PTHR21022">
    <property type="entry name" value="PREPHENATE DEHYDRATASE P PROTEIN"/>
    <property type="match status" value="1"/>
</dbReference>
<protein>
    <recommendedName>
        <fullName evidence="8">Bifunctional chorismate mutase/prephenate dehydratase</fullName>
        <ecNumber evidence="7">4.2.1.51</ecNumber>
        <ecNumber evidence="6">5.4.99.5</ecNumber>
    </recommendedName>
    <alternativeName>
        <fullName evidence="17">Chorismate mutase-prephenate dehydratase</fullName>
    </alternativeName>
    <alternativeName>
        <fullName evidence="16">p-protein</fullName>
    </alternativeName>
</protein>
<dbReference type="PROSITE" id="PS51671">
    <property type="entry name" value="ACT"/>
    <property type="match status" value="1"/>
</dbReference>
<feature type="binding site" evidence="19">
    <location>
        <position position="89"/>
    </location>
    <ligand>
        <name>substrate</name>
    </ligand>
</feature>
<dbReference type="Pfam" id="PF01817">
    <property type="entry name" value="CM_2"/>
    <property type="match status" value="1"/>
</dbReference>
<evidence type="ECO:0000256" key="19">
    <source>
        <dbReference type="PIRSR" id="PIRSR001500-1"/>
    </source>
</evidence>
<dbReference type="InterPro" id="IPR002701">
    <property type="entry name" value="CM_II_prokaryot"/>
</dbReference>
<comment type="function">
    <text evidence="2">Catalyzes the Claisen rearrangement of chorismate to prephenate and the decarboxylation/dehydration of prephenate to phenylpyruvate.</text>
</comment>
<feature type="binding site" evidence="19">
    <location>
        <position position="50"/>
    </location>
    <ligand>
        <name>substrate</name>
    </ligand>
</feature>
<evidence type="ECO:0000313" key="25">
    <source>
        <dbReference type="Proteomes" id="UP000239867"/>
    </source>
</evidence>
<dbReference type="PROSITE" id="PS51168">
    <property type="entry name" value="CHORISMATE_MUT_2"/>
    <property type="match status" value="1"/>
</dbReference>
<feature type="domain" description="Chorismate mutase" evidence="21">
    <location>
        <begin position="3"/>
        <end position="93"/>
    </location>
</feature>
<dbReference type="OrthoDB" id="9802281at2"/>
<evidence type="ECO:0000256" key="10">
    <source>
        <dbReference type="ARBA" id="ARBA00022605"/>
    </source>
</evidence>
<evidence type="ECO:0000256" key="3">
    <source>
        <dbReference type="ARBA" id="ARBA00004496"/>
    </source>
</evidence>
<keyword evidence="13" id="KW-0413">Isomerase</keyword>
<dbReference type="InterPro" id="IPR036263">
    <property type="entry name" value="Chorismate_II_sf"/>
</dbReference>
<dbReference type="SUPFAM" id="SSF53850">
    <property type="entry name" value="Periplasmic binding protein-like II"/>
    <property type="match status" value="1"/>
</dbReference>
<dbReference type="PIRSF" id="PIRSF001500">
    <property type="entry name" value="Chor_mut_pdt_Ppr"/>
    <property type="match status" value="1"/>
</dbReference>
<feature type="site" description="Essential for prephenate dehydratase activity" evidence="20">
    <location>
        <position position="261"/>
    </location>
</feature>
<evidence type="ECO:0000256" key="5">
    <source>
        <dbReference type="ARBA" id="ARBA00004817"/>
    </source>
</evidence>
<dbReference type="CDD" id="cd13630">
    <property type="entry name" value="PBP2_PDT_1"/>
    <property type="match status" value="1"/>
</dbReference>
<feature type="binding site" evidence="19">
    <location>
        <position position="13"/>
    </location>
    <ligand>
        <name>substrate</name>
    </ligand>
</feature>
<dbReference type="SUPFAM" id="SSF48600">
    <property type="entry name" value="Chorismate mutase II"/>
    <property type="match status" value="1"/>
</dbReference>
<evidence type="ECO:0000256" key="1">
    <source>
        <dbReference type="ARBA" id="ARBA00000824"/>
    </source>
</evidence>
<feature type="binding site" evidence="19">
    <location>
        <position position="30"/>
    </location>
    <ligand>
        <name>substrate</name>
    </ligand>
</feature>
<dbReference type="NCBIfam" id="NF008865">
    <property type="entry name" value="PRK11898.1"/>
    <property type="match status" value="1"/>
</dbReference>
<comment type="pathway">
    <text evidence="4">Amino-acid biosynthesis; L-phenylalanine biosynthesis; phenylpyruvate from prephenate: step 1/1.</text>
</comment>
<evidence type="ECO:0000259" key="21">
    <source>
        <dbReference type="PROSITE" id="PS51168"/>
    </source>
</evidence>
<dbReference type="EMBL" id="CP021255">
    <property type="protein sequence ID" value="AVD70939.1"/>
    <property type="molecule type" value="Genomic_DNA"/>
</dbReference>
<dbReference type="PANTHER" id="PTHR21022:SF19">
    <property type="entry name" value="PREPHENATE DEHYDRATASE-RELATED"/>
    <property type="match status" value="1"/>
</dbReference>
<evidence type="ECO:0000256" key="17">
    <source>
        <dbReference type="ARBA" id="ARBA00031520"/>
    </source>
</evidence>
<keyword evidence="15" id="KW-0511">Multifunctional enzyme</keyword>
<evidence type="ECO:0000256" key="20">
    <source>
        <dbReference type="PIRSR" id="PIRSR001500-2"/>
    </source>
</evidence>